<proteinExistence type="predicted"/>
<sequence length="42" mass="4925">MAKKKNLCVCAYVHACVRACMRLWYIYSHLKVVKLSTKSKHL</sequence>
<dbReference type="EMBL" id="GBXM01073835">
    <property type="protein sequence ID" value="JAH34742.1"/>
    <property type="molecule type" value="Transcribed_RNA"/>
</dbReference>
<evidence type="ECO:0000313" key="1">
    <source>
        <dbReference type="EMBL" id="JAH34742.1"/>
    </source>
</evidence>
<reference evidence="1" key="2">
    <citation type="journal article" date="2015" name="Fish Shellfish Immunol.">
        <title>Early steps in the European eel (Anguilla anguilla)-Vibrio vulnificus interaction in the gills: Role of the RtxA13 toxin.</title>
        <authorList>
            <person name="Callol A."/>
            <person name="Pajuelo D."/>
            <person name="Ebbesson L."/>
            <person name="Teles M."/>
            <person name="MacKenzie S."/>
            <person name="Amaro C."/>
        </authorList>
    </citation>
    <scope>NUCLEOTIDE SEQUENCE</scope>
</reference>
<organism evidence="1">
    <name type="scientific">Anguilla anguilla</name>
    <name type="common">European freshwater eel</name>
    <name type="synonym">Muraena anguilla</name>
    <dbReference type="NCBI Taxonomy" id="7936"/>
    <lineage>
        <taxon>Eukaryota</taxon>
        <taxon>Metazoa</taxon>
        <taxon>Chordata</taxon>
        <taxon>Craniata</taxon>
        <taxon>Vertebrata</taxon>
        <taxon>Euteleostomi</taxon>
        <taxon>Actinopterygii</taxon>
        <taxon>Neopterygii</taxon>
        <taxon>Teleostei</taxon>
        <taxon>Anguilliformes</taxon>
        <taxon>Anguillidae</taxon>
        <taxon>Anguilla</taxon>
    </lineage>
</organism>
<reference evidence="1" key="1">
    <citation type="submission" date="2014-11" db="EMBL/GenBank/DDBJ databases">
        <authorList>
            <person name="Amaro Gonzalez C."/>
        </authorList>
    </citation>
    <scope>NUCLEOTIDE SEQUENCE</scope>
</reference>
<dbReference type="AlphaFoldDB" id="A0A0E9S0P8"/>
<accession>A0A0E9S0P8</accession>
<name>A0A0E9S0P8_ANGAN</name>
<protein>
    <submittedName>
        <fullName evidence="1">Uncharacterized protein</fullName>
    </submittedName>
</protein>